<comment type="similarity">
    <text evidence="1">Belongs to the protein kinase superfamily. AGC Ser/Thr protein kinase family.</text>
</comment>
<protein>
    <recommendedName>
        <fullName evidence="2">non-specific serine/threonine protein kinase</fullName>
        <ecNumber evidence="2">2.7.11.1</ecNumber>
    </recommendedName>
</protein>
<dbReference type="OrthoDB" id="432483at2759"/>
<dbReference type="EC" id="2.7.11.1" evidence="2"/>
<evidence type="ECO:0000256" key="2">
    <source>
        <dbReference type="ARBA" id="ARBA00012513"/>
    </source>
</evidence>
<keyword evidence="4" id="KW-0808">Transferase</keyword>
<name>A0A6A3BLZ2_HIBSY</name>
<dbReference type="PANTHER" id="PTHR45637">
    <property type="entry name" value="FLIPPASE KINASE 1-RELATED"/>
    <property type="match status" value="1"/>
</dbReference>
<evidence type="ECO:0000259" key="11">
    <source>
        <dbReference type="PROSITE" id="PS50011"/>
    </source>
</evidence>
<dbReference type="InterPro" id="IPR011009">
    <property type="entry name" value="Kinase-like_dom_sf"/>
</dbReference>
<keyword evidence="3" id="KW-0723">Serine/threonine-protein kinase</keyword>
<evidence type="ECO:0000313" key="12">
    <source>
        <dbReference type="EMBL" id="KAE8716891.1"/>
    </source>
</evidence>
<keyword evidence="5" id="KW-0547">Nucleotide-binding</keyword>
<keyword evidence="7" id="KW-0067">ATP-binding</keyword>
<dbReference type="PROSITE" id="PS50011">
    <property type="entry name" value="PROTEIN_KINASE_DOM"/>
    <property type="match status" value="1"/>
</dbReference>
<gene>
    <name evidence="12" type="ORF">F3Y22_tig00110105pilonHSYRG00008</name>
</gene>
<dbReference type="GO" id="GO:0005524">
    <property type="term" value="F:ATP binding"/>
    <property type="evidence" value="ECO:0007669"/>
    <property type="project" value="UniProtKB-KW"/>
</dbReference>
<evidence type="ECO:0000256" key="10">
    <source>
        <dbReference type="SAM" id="MobiDB-lite"/>
    </source>
</evidence>
<dbReference type="InterPro" id="IPR008271">
    <property type="entry name" value="Ser/Thr_kinase_AS"/>
</dbReference>
<evidence type="ECO:0000256" key="3">
    <source>
        <dbReference type="ARBA" id="ARBA00022527"/>
    </source>
</evidence>
<feature type="compositionally biased region" description="Low complexity" evidence="10">
    <location>
        <begin position="11"/>
        <end position="29"/>
    </location>
</feature>
<dbReference type="SUPFAM" id="SSF56112">
    <property type="entry name" value="Protein kinase-like (PK-like)"/>
    <property type="match status" value="1"/>
</dbReference>
<evidence type="ECO:0000256" key="9">
    <source>
        <dbReference type="ARBA" id="ARBA00048679"/>
    </source>
</evidence>
<dbReference type="FunFam" id="1.10.510.10:FF:000277">
    <property type="entry name" value="protein kinase PINOID"/>
    <property type="match status" value="1"/>
</dbReference>
<dbReference type="AlphaFoldDB" id="A0A6A3BLZ2"/>
<feature type="region of interest" description="Disordered" evidence="10">
    <location>
        <begin position="239"/>
        <end position="260"/>
    </location>
</feature>
<keyword evidence="6 12" id="KW-0418">Kinase</keyword>
<evidence type="ECO:0000256" key="4">
    <source>
        <dbReference type="ARBA" id="ARBA00022679"/>
    </source>
</evidence>
<dbReference type="EMBL" id="VEPZ02000840">
    <property type="protein sequence ID" value="KAE8716891.1"/>
    <property type="molecule type" value="Genomic_DNA"/>
</dbReference>
<evidence type="ECO:0000256" key="6">
    <source>
        <dbReference type="ARBA" id="ARBA00022777"/>
    </source>
</evidence>
<dbReference type="PROSITE" id="PS00108">
    <property type="entry name" value="PROTEIN_KINASE_ST"/>
    <property type="match status" value="1"/>
</dbReference>
<comment type="catalytic activity">
    <reaction evidence="8">
        <text>L-threonyl-[protein] + ATP = O-phospho-L-threonyl-[protein] + ADP + H(+)</text>
        <dbReference type="Rhea" id="RHEA:46608"/>
        <dbReference type="Rhea" id="RHEA-COMP:11060"/>
        <dbReference type="Rhea" id="RHEA-COMP:11605"/>
        <dbReference type="ChEBI" id="CHEBI:15378"/>
        <dbReference type="ChEBI" id="CHEBI:30013"/>
        <dbReference type="ChEBI" id="CHEBI:30616"/>
        <dbReference type="ChEBI" id="CHEBI:61977"/>
        <dbReference type="ChEBI" id="CHEBI:456216"/>
        <dbReference type="EC" id="2.7.11.1"/>
    </reaction>
</comment>
<proteinExistence type="inferred from homology"/>
<evidence type="ECO:0000256" key="1">
    <source>
        <dbReference type="ARBA" id="ARBA00009903"/>
    </source>
</evidence>
<keyword evidence="13" id="KW-1185">Reference proteome</keyword>
<feature type="region of interest" description="Disordered" evidence="10">
    <location>
        <begin position="1"/>
        <end position="29"/>
    </location>
</feature>
<evidence type="ECO:0000256" key="7">
    <source>
        <dbReference type="ARBA" id="ARBA00022840"/>
    </source>
</evidence>
<dbReference type="FunFam" id="3.30.200.20:FF:000351">
    <property type="entry name" value="protein kinase PINOID 2"/>
    <property type="match status" value="1"/>
</dbReference>
<evidence type="ECO:0000313" key="13">
    <source>
        <dbReference type="Proteomes" id="UP000436088"/>
    </source>
</evidence>
<feature type="domain" description="Protein kinase" evidence="11">
    <location>
        <begin position="82"/>
        <end position="404"/>
    </location>
</feature>
<evidence type="ECO:0000256" key="5">
    <source>
        <dbReference type="ARBA" id="ARBA00022741"/>
    </source>
</evidence>
<feature type="compositionally biased region" description="Basic and acidic residues" evidence="10">
    <location>
        <begin position="1"/>
        <end position="10"/>
    </location>
</feature>
<dbReference type="SMART" id="SM00220">
    <property type="entry name" value="S_TKc"/>
    <property type="match status" value="1"/>
</dbReference>
<evidence type="ECO:0000256" key="8">
    <source>
        <dbReference type="ARBA" id="ARBA00047899"/>
    </source>
</evidence>
<organism evidence="12 13">
    <name type="scientific">Hibiscus syriacus</name>
    <name type="common">Rose of Sharon</name>
    <dbReference type="NCBI Taxonomy" id="106335"/>
    <lineage>
        <taxon>Eukaryota</taxon>
        <taxon>Viridiplantae</taxon>
        <taxon>Streptophyta</taxon>
        <taxon>Embryophyta</taxon>
        <taxon>Tracheophyta</taxon>
        <taxon>Spermatophyta</taxon>
        <taxon>Magnoliopsida</taxon>
        <taxon>eudicotyledons</taxon>
        <taxon>Gunneridae</taxon>
        <taxon>Pentapetalae</taxon>
        <taxon>rosids</taxon>
        <taxon>malvids</taxon>
        <taxon>Malvales</taxon>
        <taxon>Malvaceae</taxon>
        <taxon>Malvoideae</taxon>
        <taxon>Hibiscus</taxon>
    </lineage>
</organism>
<sequence>MLEYKRKSESELSSETRNSSSQSSMSSESCSSFSRLSFELLPTSKSTPDNLSLKPHRSSDFAYSTIRSATLARKSGLTFRDFRLLRNIGSGDIGTVYLCRLANSNENCFYAMKVVDKEALALKKKVQRAEMEKKILKMLDHPFLPTLYAEFEASNFSCIVMEYCSGGDLHSLRHKQPQKRFSLNSARFYAAEVLVALEYLHMLGIIYRDLKPENVLVRSDGHIMLSDFDLSLCSDAIPAVESPSSSPDPMPPRNLSGNHPQLTRLSSLFRKILRSKKIETLAPPTKLFFVAEPVAARSGSFVGTHEYVSPEVASGGTHGNAVDWWAFGIFIYEMIYGRTPFAAPSKELTLHNIVKRPLTFPTHSSSSLLEQHALDLISSLLNKEPNARLGSKRGAADVKTHPFFKSLNFALIRSVTPPMIPGLKRQSTSSSYQPKSEEQSTAFDYFF</sequence>
<reference evidence="12" key="1">
    <citation type="submission" date="2019-09" db="EMBL/GenBank/DDBJ databases">
        <title>Draft genome information of white flower Hibiscus syriacus.</title>
        <authorList>
            <person name="Kim Y.-M."/>
        </authorList>
    </citation>
    <scope>NUCLEOTIDE SEQUENCE [LARGE SCALE GENOMIC DNA]</scope>
    <source>
        <strain evidence="12">YM2019G1</strain>
    </source>
</reference>
<dbReference type="GO" id="GO:0004674">
    <property type="term" value="F:protein serine/threonine kinase activity"/>
    <property type="evidence" value="ECO:0007669"/>
    <property type="project" value="UniProtKB-KW"/>
</dbReference>
<dbReference type="Gene3D" id="1.10.510.10">
    <property type="entry name" value="Transferase(Phosphotransferase) domain 1"/>
    <property type="match status" value="2"/>
</dbReference>
<dbReference type="Gene3D" id="3.30.200.20">
    <property type="entry name" value="Phosphorylase Kinase, domain 1"/>
    <property type="match status" value="2"/>
</dbReference>
<dbReference type="InterPro" id="IPR000719">
    <property type="entry name" value="Prot_kinase_dom"/>
</dbReference>
<comment type="catalytic activity">
    <reaction evidence="9">
        <text>L-seryl-[protein] + ATP = O-phospho-L-seryl-[protein] + ADP + H(+)</text>
        <dbReference type="Rhea" id="RHEA:17989"/>
        <dbReference type="Rhea" id="RHEA-COMP:9863"/>
        <dbReference type="Rhea" id="RHEA-COMP:11604"/>
        <dbReference type="ChEBI" id="CHEBI:15378"/>
        <dbReference type="ChEBI" id="CHEBI:29999"/>
        <dbReference type="ChEBI" id="CHEBI:30616"/>
        <dbReference type="ChEBI" id="CHEBI:83421"/>
        <dbReference type="ChEBI" id="CHEBI:456216"/>
        <dbReference type="EC" id="2.7.11.1"/>
    </reaction>
</comment>
<dbReference type="Pfam" id="PF00069">
    <property type="entry name" value="Pkinase"/>
    <property type="match status" value="2"/>
</dbReference>
<dbReference type="Proteomes" id="UP000436088">
    <property type="component" value="Unassembled WGS sequence"/>
</dbReference>
<accession>A0A6A3BLZ2</accession>
<comment type="caution">
    <text evidence="12">The sequence shown here is derived from an EMBL/GenBank/DDBJ whole genome shotgun (WGS) entry which is preliminary data.</text>
</comment>
<dbReference type="SMR" id="A0A6A3BLZ2"/>